<reference evidence="2 3" key="2">
    <citation type="journal article" date="2007" name="PLoS Biol.">
        <title>Principles of genome evolution in the Drosophila melanogaster species group.</title>
        <authorList>
            <person name="Ranz J.M."/>
            <person name="Maurin D."/>
            <person name="Chan Y.S."/>
            <person name="von Grotthuss M."/>
            <person name="Hillier L.W."/>
            <person name="Roote J."/>
            <person name="Ashburner M."/>
            <person name="Bergman C.M."/>
        </authorList>
    </citation>
    <scope>NUCLEOTIDE SEQUENCE [LARGE SCALE GENOMIC DNA]</scope>
    <source>
        <strain evidence="3">Tai18E2 / Tucson 14021-0261.01</strain>
    </source>
</reference>
<evidence type="ECO:0000256" key="1">
    <source>
        <dbReference type="SAM" id="SignalP"/>
    </source>
</evidence>
<keyword evidence="3" id="KW-1185">Reference proteome</keyword>
<accession>A0A0R1EED1</accession>
<dbReference type="OrthoDB" id="6236007at2759"/>
<sequence>MLHRQITLKVFSLFILMGRSVVSPLSQPCGENEERACLLCTEPKCSHPYIEEPLCVFIKRCRLGCGCKFGYIRHDLDYRCISVLECKMPVRQLSVPIF</sequence>
<reference evidence="2 3" key="1">
    <citation type="journal article" date="2007" name="Nature">
        <title>Evolution of genes and genomes on the Drosophila phylogeny.</title>
        <authorList>
            <consortium name="Drosophila 12 Genomes Consortium"/>
            <person name="Clark A.G."/>
            <person name="Eisen M.B."/>
            <person name="Smith D.R."/>
            <person name="Bergman C.M."/>
            <person name="Oliver B."/>
            <person name="Markow T.A."/>
            <person name="Kaufman T.C."/>
            <person name="Kellis M."/>
            <person name="Gelbart W."/>
            <person name="Iyer V.N."/>
            <person name="Pollard D.A."/>
            <person name="Sackton T.B."/>
            <person name="Larracuente A.M."/>
            <person name="Singh N.D."/>
            <person name="Abad J.P."/>
            <person name="Abt D.N."/>
            <person name="Adryan B."/>
            <person name="Aguade M."/>
            <person name="Akashi H."/>
            <person name="Anderson W.W."/>
            <person name="Aquadro C.F."/>
            <person name="Ardell D.H."/>
            <person name="Arguello R."/>
            <person name="Artieri C.G."/>
            <person name="Barbash D.A."/>
            <person name="Barker D."/>
            <person name="Barsanti P."/>
            <person name="Batterham P."/>
            <person name="Batzoglou S."/>
            <person name="Begun D."/>
            <person name="Bhutkar A."/>
            <person name="Blanco E."/>
            <person name="Bosak S.A."/>
            <person name="Bradley R.K."/>
            <person name="Brand A.D."/>
            <person name="Brent M.R."/>
            <person name="Brooks A.N."/>
            <person name="Brown R.H."/>
            <person name="Butlin R.K."/>
            <person name="Caggese C."/>
            <person name="Calvi B.R."/>
            <person name="Bernardo de Carvalho A."/>
            <person name="Caspi A."/>
            <person name="Castrezana S."/>
            <person name="Celniker S.E."/>
            <person name="Chang J.L."/>
            <person name="Chapple C."/>
            <person name="Chatterji S."/>
            <person name="Chinwalla A."/>
            <person name="Civetta A."/>
            <person name="Clifton S.W."/>
            <person name="Comeron J.M."/>
            <person name="Costello J.C."/>
            <person name="Coyne J.A."/>
            <person name="Daub J."/>
            <person name="David R.G."/>
            <person name="Delcher A.L."/>
            <person name="Delehaunty K."/>
            <person name="Do C.B."/>
            <person name="Ebling H."/>
            <person name="Edwards K."/>
            <person name="Eickbush T."/>
            <person name="Evans J.D."/>
            <person name="Filipski A."/>
            <person name="Findeiss S."/>
            <person name="Freyhult E."/>
            <person name="Fulton L."/>
            <person name="Fulton R."/>
            <person name="Garcia A.C."/>
            <person name="Gardiner A."/>
            <person name="Garfield D.A."/>
            <person name="Garvin B.E."/>
            <person name="Gibson G."/>
            <person name="Gilbert D."/>
            <person name="Gnerre S."/>
            <person name="Godfrey J."/>
            <person name="Good R."/>
            <person name="Gotea V."/>
            <person name="Gravely B."/>
            <person name="Greenberg A.J."/>
            <person name="Griffiths-Jones S."/>
            <person name="Gross S."/>
            <person name="Guigo R."/>
            <person name="Gustafson E.A."/>
            <person name="Haerty W."/>
            <person name="Hahn M.W."/>
            <person name="Halligan D.L."/>
            <person name="Halpern A.L."/>
            <person name="Halter G.M."/>
            <person name="Han M.V."/>
            <person name="Heger A."/>
            <person name="Hillier L."/>
            <person name="Hinrichs A.S."/>
            <person name="Holmes I."/>
            <person name="Hoskins R.A."/>
            <person name="Hubisz M.J."/>
            <person name="Hultmark D."/>
            <person name="Huntley M.A."/>
            <person name="Jaffe D.B."/>
            <person name="Jagadeeshan S."/>
            <person name="Jeck W.R."/>
            <person name="Johnson J."/>
            <person name="Jones C.D."/>
            <person name="Jordan W.C."/>
            <person name="Karpen G.H."/>
            <person name="Kataoka E."/>
            <person name="Keightley P.D."/>
            <person name="Kheradpour P."/>
            <person name="Kirkness E.F."/>
            <person name="Koerich L.B."/>
            <person name="Kristiansen K."/>
            <person name="Kudrna D."/>
            <person name="Kulathinal R.J."/>
            <person name="Kumar S."/>
            <person name="Kwok R."/>
            <person name="Lander E."/>
            <person name="Langley C.H."/>
            <person name="Lapoint R."/>
            <person name="Lazzaro B.P."/>
            <person name="Lee S.J."/>
            <person name="Levesque L."/>
            <person name="Li R."/>
            <person name="Lin C.F."/>
            <person name="Lin M.F."/>
            <person name="Lindblad-Toh K."/>
            <person name="Llopart A."/>
            <person name="Long M."/>
            <person name="Low L."/>
            <person name="Lozovsky E."/>
            <person name="Lu J."/>
            <person name="Luo M."/>
            <person name="Machado C.A."/>
            <person name="Makalowski W."/>
            <person name="Marzo M."/>
            <person name="Matsuda M."/>
            <person name="Matzkin L."/>
            <person name="McAllister B."/>
            <person name="McBride C.S."/>
            <person name="McKernan B."/>
            <person name="McKernan K."/>
            <person name="Mendez-Lago M."/>
            <person name="Minx P."/>
            <person name="Mollenhauer M.U."/>
            <person name="Montooth K."/>
            <person name="Mount S.M."/>
            <person name="Mu X."/>
            <person name="Myers E."/>
            <person name="Negre B."/>
            <person name="Newfeld S."/>
            <person name="Nielsen R."/>
            <person name="Noor M.A."/>
            <person name="O'Grady P."/>
            <person name="Pachter L."/>
            <person name="Papaceit M."/>
            <person name="Parisi M.J."/>
            <person name="Parisi M."/>
            <person name="Parts L."/>
            <person name="Pedersen J.S."/>
            <person name="Pesole G."/>
            <person name="Phillippy A.M."/>
            <person name="Ponting C.P."/>
            <person name="Pop M."/>
            <person name="Porcelli D."/>
            <person name="Powell J.R."/>
            <person name="Prohaska S."/>
            <person name="Pruitt K."/>
            <person name="Puig M."/>
            <person name="Quesneville H."/>
            <person name="Ram K.R."/>
            <person name="Rand D."/>
            <person name="Rasmussen M.D."/>
            <person name="Reed L.K."/>
            <person name="Reenan R."/>
            <person name="Reily A."/>
            <person name="Remington K.A."/>
            <person name="Rieger T.T."/>
            <person name="Ritchie M.G."/>
            <person name="Robin C."/>
            <person name="Rogers Y.H."/>
            <person name="Rohde C."/>
            <person name="Rozas J."/>
            <person name="Rubenfield M.J."/>
            <person name="Ruiz A."/>
            <person name="Russo S."/>
            <person name="Salzberg S.L."/>
            <person name="Sanchez-Gracia A."/>
            <person name="Saranga D.J."/>
            <person name="Sato H."/>
            <person name="Schaeffer S.W."/>
            <person name="Schatz M.C."/>
            <person name="Schlenke T."/>
            <person name="Schwartz R."/>
            <person name="Segarra C."/>
            <person name="Singh R.S."/>
            <person name="Sirot L."/>
            <person name="Sirota M."/>
            <person name="Sisneros N.B."/>
            <person name="Smith C.D."/>
            <person name="Smith T.F."/>
            <person name="Spieth J."/>
            <person name="Stage D.E."/>
            <person name="Stark A."/>
            <person name="Stephan W."/>
            <person name="Strausberg R.L."/>
            <person name="Strempel S."/>
            <person name="Sturgill D."/>
            <person name="Sutton G."/>
            <person name="Sutton G.G."/>
            <person name="Tao W."/>
            <person name="Teichmann S."/>
            <person name="Tobari Y.N."/>
            <person name="Tomimura Y."/>
            <person name="Tsolas J.M."/>
            <person name="Valente V.L."/>
            <person name="Venter E."/>
            <person name="Venter J.C."/>
            <person name="Vicario S."/>
            <person name="Vieira F.G."/>
            <person name="Vilella A.J."/>
            <person name="Villasante A."/>
            <person name="Walenz B."/>
            <person name="Wang J."/>
            <person name="Wasserman M."/>
            <person name="Watts T."/>
            <person name="Wilson D."/>
            <person name="Wilson R.K."/>
            <person name="Wing R.A."/>
            <person name="Wolfner M.F."/>
            <person name="Wong A."/>
            <person name="Wong G.K."/>
            <person name="Wu C.I."/>
            <person name="Wu G."/>
            <person name="Yamamoto D."/>
            <person name="Yang H.P."/>
            <person name="Yang S.P."/>
            <person name="Yorke J.A."/>
            <person name="Yoshida K."/>
            <person name="Zdobnov E."/>
            <person name="Zhang P."/>
            <person name="Zhang Y."/>
            <person name="Zimin A.V."/>
            <person name="Baldwin J."/>
            <person name="Abdouelleil A."/>
            <person name="Abdulkadir J."/>
            <person name="Abebe A."/>
            <person name="Abera B."/>
            <person name="Abreu J."/>
            <person name="Acer S.C."/>
            <person name="Aftuck L."/>
            <person name="Alexander A."/>
            <person name="An P."/>
            <person name="Anderson E."/>
            <person name="Anderson S."/>
            <person name="Arachi H."/>
            <person name="Azer M."/>
            <person name="Bachantsang P."/>
            <person name="Barry A."/>
            <person name="Bayul T."/>
            <person name="Berlin A."/>
            <person name="Bessette D."/>
            <person name="Bloom T."/>
            <person name="Blye J."/>
            <person name="Boguslavskiy L."/>
            <person name="Bonnet C."/>
            <person name="Boukhgalter B."/>
            <person name="Bourzgui I."/>
            <person name="Brown A."/>
            <person name="Cahill P."/>
            <person name="Channer S."/>
            <person name="Cheshatsang Y."/>
            <person name="Chuda L."/>
            <person name="Citroen M."/>
            <person name="Collymore A."/>
            <person name="Cooke P."/>
            <person name="Costello M."/>
            <person name="D'Aco K."/>
            <person name="Daza R."/>
            <person name="De Haan G."/>
            <person name="DeGray S."/>
            <person name="DeMaso C."/>
            <person name="Dhargay N."/>
            <person name="Dooley K."/>
            <person name="Dooley E."/>
            <person name="Doricent M."/>
            <person name="Dorje P."/>
            <person name="Dorjee K."/>
            <person name="Dupes A."/>
            <person name="Elong R."/>
            <person name="Falk J."/>
            <person name="Farina A."/>
            <person name="Faro S."/>
            <person name="Ferguson D."/>
            <person name="Fisher S."/>
            <person name="Foley C.D."/>
            <person name="Franke A."/>
            <person name="Friedrich D."/>
            <person name="Gadbois L."/>
            <person name="Gearin G."/>
            <person name="Gearin C.R."/>
            <person name="Giannoukos G."/>
            <person name="Goode T."/>
            <person name="Graham J."/>
            <person name="Grandbois E."/>
            <person name="Grewal S."/>
            <person name="Gyaltsen K."/>
            <person name="Hafez N."/>
            <person name="Hagos B."/>
            <person name="Hall J."/>
            <person name="Henson C."/>
            <person name="Hollinger A."/>
            <person name="Honan T."/>
            <person name="Huard M.D."/>
            <person name="Hughes L."/>
            <person name="Hurhula B."/>
            <person name="Husby M.E."/>
            <person name="Kamat A."/>
            <person name="Kanga B."/>
            <person name="Kashin S."/>
            <person name="Khazanovich D."/>
            <person name="Kisner P."/>
            <person name="Lance K."/>
            <person name="Lara M."/>
            <person name="Lee W."/>
            <person name="Lennon N."/>
            <person name="Letendre F."/>
            <person name="LeVine R."/>
            <person name="Lipovsky A."/>
            <person name="Liu X."/>
            <person name="Liu J."/>
            <person name="Liu S."/>
            <person name="Lokyitsang T."/>
            <person name="Lokyitsang Y."/>
            <person name="Lubonja R."/>
            <person name="Lui A."/>
            <person name="MacDonald P."/>
            <person name="Magnisalis V."/>
            <person name="Maru K."/>
            <person name="Matthews C."/>
            <person name="McCusker W."/>
            <person name="McDonough S."/>
            <person name="Mehta T."/>
            <person name="Meldrim J."/>
            <person name="Meneus L."/>
            <person name="Mihai O."/>
            <person name="Mihalev A."/>
            <person name="Mihova T."/>
            <person name="Mittelman R."/>
            <person name="Mlenga V."/>
            <person name="Montmayeur A."/>
            <person name="Mulrain L."/>
            <person name="Navidi A."/>
            <person name="Naylor J."/>
            <person name="Negash T."/>
            <person name="Nguyen T."/>
            <person name="Nguyen N."/>
            <person name="Nicol R."/>
            <person name="Norbu C."/>
            <person name="Norbu N."/>
            <person name="Novod N."/>
            <person name="O'Neill B."/>
            <person name="Osman S."/>
            <person name="Markiewicz E."/>
            <person name="Oyono O.L."/>
            <person name="Patti C."/>
            <person name="Phunkhang P."/>
            <person name="Pierre F."/>
            <person name="Priest M."/>
            <person name="Raghuraman S."/>
            <person name="Rege F."/>
            <person name="Reyes R."/>
            <person name="Rise C."/>
            <person name="Rogov P."/>
            <person name="Ross K."/>
            <person name="Ryan E."/>
            <person name="Settipalli S."/>
            <person name="Shea T."/>
            <person name="Sherpa N."/>
            <person name="Shi L."/>
            <person name="Shih D."/>
            <person name="Sparrow T."/>
            <person name="Spaulding J."/>
            <person name="Stalker J."/>
            <person name="Stange-Thomann N."/>
            <person name="Stavropoulos S."/>
            <person name="Stone C."/>
            <person name="Strader C."/>
            <person name="Tesfaye S."/>
            <person name="Thomson T."/>
            <person name="Thoulutsang Y."/>
            <person name="Thoulutsang D."/>
            <person name="Topham K."/>
            <person name="Topping I."/>
            <person name="Tsamla T."/>
            <person name="Vassiliev H."/>
            <person name="Vo A."/>
            <person name="Wangchuk T."/>
            <person name="Wangdi T."/>
            <person name="Weiand M."/>
            <person name="Wilkinson J."/>
            <person name="Wilson A."/>
            <person name="Yadav S."/>
            <person name="Young G."/>
            <person name="Yu Q."/>
            <person name="Zembek L."/>
            <person name="Zhong D."/>
            <person name="Zimmer A."/>
            <person name="Zwirko Z."/>
            <person name="Jaffe D.B."/>
            <person name="Alvarez P."/>
            <person name="Brockman W."/>
            <person name="Butler J."/>
            <person name="Chin C."/>
            <person name="Gnerre S."/>
            <person name="Grabherr M."/>
            <person name="Kleber M."/>
            <person name="Mauceli E."/>
            <person name="MacCallum I."/>
        </authorList>
    </citation>
    <scope>NUCLEOTIDE SEQUENCE [LARGE SCALE GENOMIC DNA]</scope>
    <source>
        <strain evidence="3">Tai18E2 / Tucson 14021-0261.01</strain>
    </source>
</reference>
<keyword evidence="1" id="KW-0732">Signal</keyword>
<feature type="signal peptide" evidence="1">
    <location>
        <begin position="1"/>
        <end position="20"/>
    </location>
</feature>
<organism evidence="2 3">
    <name type="scientific">Drosophila yakuba</name>
    <name type="common">Fruit fly</name>
    <dbReference type="NCBI Taxonomy" id="7245"/>
    <lineage>
        <taxon>Eukaryota</taxon>
        <taxon>Metazoa</taxon>
        <taxon>Ecdysozoa</taxon>
        <taxon>Arthropoda</taxon>
        <taxon>Hexapoda</taxon>
        <taxon>Insecta</taxon>
        <taxon>Pterygota</taxon>
        <taxon>Neoptera</taxon>
        <taxon>Endopterygota</taxon>
        <taxon>Diptera</taxon>
        <taxon>Brachycera</taxon>
        <taxon>Muscomorpha</taxon>
        <taxon>Ephydroidea</taxon>
        <taxon>Drosophilidae</taxon>
        <taxon>Drosophila</taxon>
        <taxon>Sophophora</taxon>
    </lineage>
</organism>
<dbReference type="KEGG" id="dya:Dyak_GE29079"/>
<dbReference type="InterPro" id="IPR036084">
    <property type="entry name" value="Ser_inhib-like_sf"/>
</dbReference>
<gene>
    <name evidence="2" type="primary">Dyak\GE29079</name>
    <name evidence="2" type="synonym">GE29079</name>
    <name evidence="2" type="ORF">Dyak_GE29079</name>
</gene>
<dbReference type="Proteomes" id="UP000002282">
    <property type="component" value="Unassembled WGS sequence"/>
</dbReference>
<dbReference type="SUPFAM" id="SSF57567">
    <property type="entry name" value="Serine protease inhibitors"/>
    <property type="match status" value="1"/>
</dbReference>
<dbReference type="AlphaFoldDB" id="A0A0R1EED1"/>
<name>A0A0R1EED1_DROYA</name>
<dbReference type="EMBL" id="CH892428">
    <property type="protein sequence ID" value="KRK05498.1"/>
    <property type="molecule type" value="Genomic_DNA"/>
</dbReference>
<evidence type="ECO:0000313" key="3">
    <source>
        <dbReference type="Proteomes" id="UP000002282"/>
    </source>
</evidence>
<protein>
    <submittedName>
        <fullName evidence="2">Uncharacterized protein, isoform B</fullName>
    </submittedName>
</protein>
<proteinExistence type="predicted"/>
<feature type="chain" id="PRO_5006403447" evidence="1">
    <location>
        <begin position="21"/>
        <end position="98"/>
    </location>
</feature>
<dbReference type="Gene3D" id="2.10.25.10">
    <property type="entry name" value="Laminin"/>
    <property type="match status" value="1"/>
</dbReference>
<evidence type="ECO:0000313" key="2">
    <source>
        <dbReference type="EMBL" id="KRK05498.1"/>
    </source>
</evidence>